<gene>
    <name evidence="1" type="ORF">SNE34_03855</name>
</gene>
<keyword evidence="2" id="KW-1185">Reference proteome</keyword>
<organism evidence="1 2">
    <name type="scientific">Novilysobacter erysipheiresistens</name>
    <dbReference type="NCBI Taxonomy" id="1749332"/>
    <lineage>
        <taxon>Bacteria</taxon>
        <taxon>Pseudomonadati</taxon>
        <taxon>Pseudomonadota</taxon>
        <taxon>Gammaproteobacteria</taxon>
        <taxon>Lysobacterales</taxon>
        <taxon>Lysobacteraceae</taxon>
        <taxon>Novilysobacter</taxon>
    </lineage>
</organism>
<dbReference type="Proteomes" id="UP001355056">
    <property type="component" value="Unassembled WGS sequence"/>
</dbReference>
<dbReference type="EMBL" id="JAXGFP010000002">
    <property type="protein sequence ID" value="MEG3183147.1"/>
    <property type="molecule type" value="Genomic_DNA"/>
</dbReference>
<accession>A0ABU7YW29</accession>
<proteinExistence type="predicted"/>
<evidence type="ECO:0000313" key="1">
    <source>
        <dbReference type="EMBL" id="MEG3183147.1"/>
    </source>
</evidence>
<evidence type="ECO:0008006" key="3">
    <source>
        <dbReference type="Google" id="ProtNLM"/>
    </source>
</evidence>
<comment type="caution">
    <text evidence="1">The sequence shown here is derived from an EMBL/GenBank/DDBJ whole genome shotgun (WGS) entry which is preliminary data.</text>
</comment>
<name>A0ABU7YW29_9GAMM</name>
<protein>
    <recommendedName>
        <fullName evidence="3">SIR2-like domain-containing protein</fullName>
    </recommendedName>
</protein>
<evidence type="ECO:0000313" key="2">
    <source>
        <dbReference type="Proteomes" id="UP001355056"/>
    </source>
</evidence>
<reference evidence="1 2" key="1">
    <citation type="journal article" date="2016" name="Int. J. Syst. Evol. Microbiol.">
        <title>Lysobacter erysipheiresistens sp. nov., an antagonist of powdery mildew, isolated from tobacco-cultivated soil.</title>
        <authorList>
            <person name="Xie B."/>
            <person name="Li T."/>
            <person name="Lin X."/>
            <person name="Wang C.J."/>
            <person name="Chen Y.J."/>
            <person name="Liu W.J."/>
            <person name="Zhao Z.W."/>
        </authorList>
    </citation>
    <scope>NUCLEOTIDE SEQUENCE [LARGE SCALE GENOMIC DNA]</scope>
    <source>
        <strain evidence="1 2">RS-LYSO-3</strain>
    </source>
</reference>
<sequence>MALPVSLLQAVSVPGGGRIALVVGAGCSFEEPTGIPLAGTCSEQSHARLVADGAIETGECKEPRNLSKLADLLYQKNGSQRLLVEQLRQHYALKTASPNEGHKLAIALLCEGALNSILTLNFDLAFSTAVGELGVGATIGVVDGPADFANQRPLSVFYLHRNANETDPEAWVLRTDALEREWVGGWEAVVAAKLIASPVVVFVGLGSPADVLVESSRKIRAGVPAGSQTFQVDPGDFGASPFAAALAIDESSFIKMKWSEFMFELSQRMVKAQMATLKEEADRFTDLNHLATENLDSLIANLEKAGLLELGKLRASWTLHPKLYRPDNDGVRGLLADLLLATALIARNLRSKVKIHSTGIVEFDISGRVATVILASGSGIRNVSAVEADLGVRLRQLRTLPAMPVLGVATGVLSHSPIAPPVDLVVDDQSSSIIYGNSQLRMFSADSLRADPNSIVELIV</sequence>